<evidence type="ECO:0000313" key="5">
    <source>
        <dbReference type="EMBL" id="KPH55119.1"/>
    </source>
</evidence>
<evidence type="ECO:0000256" key="2">
    <source>
        <dbReference type="PROSITE-ProRule" id="PRU00284"/>
    </source>
</evidence>
<dbReference type="InterPro" id="IPR004089">
    <property type="entry name" value="MCPsignal_dom"/>
</dbReference>
<evidence type="ECO:0000256" key="3">
    <source>
        <dbReference type="SAM" id="Coils"/>
    </source>
</evidence>
<reference evidence="5 6" key="1">
    <citation type="submission" date="2014-06" db="EMBL/GenBank/DDBJ databases">
        <title>Helicobacter pullorum isolates in fresh chicken meat - phenotypic and genotypic features.</title>
        <authorList>
            <person name="Borges V."/>
            <person name="Santos A."/>
            <person name="Correia C.B."/>
            <person name="Saraiva M."/>
            <person name="Menard A."/>
            <person name="Vieira L."/>
            <person name="Sampaio D.A."/>
            <person name="Gomes J.P."/>
            <person name="Oleastro M."/>
        </authorList>
    </citation>
    <scope>NUCLEOTIDE SEQUENCE [LARGE SCALE GENOMIC DNA]</scope>
    <source>
        <strain evidence="5 6">229334/12</strain>
    </source>
</reference>
<feature type="domain" description="Methyl-accepting transducer" evidence="4">
    <location>
        <begin position="106"/>
        <end position="241"/>
    </location>
</feature>
<evidence type="ECO:0000259" key="4">
    <source>
        <dbReference type="PROSITE" id="PS50111"/>
    </source>
</evidence>
<keyword evidence="1 2" id="KW-0807">Transducer</keyword>
<dbReference type="SUPFAM" id="SSF58104">
    <property type="entry name" value="Methyl-accepting chemotaxis protein (MCP) signaling domain"/>
    <property type="match status" value="1"/>
</dbReference>
<dbReference type="AlphaFoldDB" id="A0A0N0LTE7"/>
<dbReference type="SMART" id="SM00283">
    <property type="entry name" value="MA"/>
    <property type="match status" value="1"/>
</dbReference>
<comment type="caution">
    <text evidence="5">The sequence shown here is derived from an EMBL/GenBank/DDBJ whole genome shotgun (WGS) entry which is preliminary data.</text>
</comment>
<evidence type="ECO:0000256" key="1">
    <source>
        <dbReference type="ARBA" id="ARBA00023224"/>
    </source>
</evidence>
<proteinExistence type="predicted"/>
<evidence type="ECO:0000313" key="6">
    <source>
        <dbReference type="Proteomes" id="UP000037997"/>
    </source>
</evidence>
<dbReference type="InterPro" id="IPR025991">
    <property type="entry name" value="Chemoreceptor_zinc-bind_dom"/>
</dbReference>
<feature type="coiled-coil region" evidence="3">
    <location>
        <begin position="10"/>
        <end position="51"/>
    </location>
</feature>
<keyword evidence="3" id="KW-0175">Coiled coil</keyword>
<gene>
    <name evidence="5" type="ORF">HPU229334_10145</name>
</gene>
<sequence length="366" mass="40614">MFDGKYKAELQKALEENKLLKGEIQRLQERNRELEGQIASFEQTQDSGEDEIAVFKDMTLGLAKSCGVNLKILQDDFAKSVDLLYNAKDFATQNIQNTASTQEILINGLSSMTAKLSDFNNMITQVQNDFTAISSVISLITDISDQTNLLALNAAIEAARAGEHGRGFAVVADEVRKLAERTQKATKEIEMNIQVVQQNFSEVQTSTDEIIKEMEVLGTQNETLEKIQTSATQICQETQQILTSTFIGLVKLDHLLFKINGYSAIFNENMEATFVGHHDCRLGKWYDSGSGKQNYSTLPSYPLIEAPHQGVHENIIAGYNVMKNNGGTKGCMGEISKYFKQAEEESDKVVKSLDNLAAEKINSLDS</sequence>
<dbReference type="Pfam" id="PF00015">
    <property type="entry name" value="MCPsignal"/>
    <property type="match status" value="1"/>
</dbReference>
<dbReference type="GO" id="GO:0016020">
    <property type="term" value="C:membrane"/>
    <property type="evidence" value="ECO:0007669"/>
    <property type="project" value="InterPro"/>
</dbReference>
<dbReference type="Gene3D" id="1.20.120.30">
    <property type="entry name" value="Aspartate receptor, ligand-binding domain"/>
    <property type="match status" value="1"/>
</dbReference>
<dbReference type="Proteomes" id="UP000037997">
    <property type="component" value="Unassembled WGS sequence"/>
</dbReference>
<dbReference type="Pfam" id="PF13682">
    <property type="entry name" value="CZB"/>
    <property type="match status" value="1"/>
</dbReference>
<dbReference type="PANTHER" id="PTHR32089:SF112">
    <property type="entry name" value="LYSOZYME-LIKE PROTEIN-RELATED"/>
    <property type="match status" value="1"/>
</dbReference>
<dbReference type="EMBL" id="JNOC01000057">
    <property type="protein sequence ID" value="KPH55119.1"/>
    <property type="molecule type" value="Genomic_DNA"/>
</dbReference>
<name>A0A0N0LTE7_9HELI</name>
<dbReference type="PATRIC" id="fig|35818.11.peg.2006"/>
<protein>
    <submittedName>
        <fullName evidence="5">Chemotaxis protein</fullName>
    </submittedName>
</protein>
<dbReference type="PANTHER" id="PTHR32089">
    <property type="entry name" value="METHYL-ACCEPTING CHEMOTAXIS PROTEIN MCPB"/>
    <property type="match status" value="1"/>
</dbReference>
<dbReference type="Gene3D" id="6.10.250.3200">
    <property type="match status" value="1"/>
</dbReference>
<dbReference type="PROSITE" id="PS50111">
    <property type="entry name" value="CHEMOTAXIS_TRANSDUC_2"/>
    <property type="match status" value="1"/>
</dbReference>
<dbReference type="STRING" id="35818.HPU229336_04705"/>
<organism evidence="5 6">
    <name type="scientific">Helicobacter pullorum</name>
    <dbReference type="NCBI Taxonomy" id="35818"/>
    <lineage>
        <taxon>Bacteria</taxon>
        <taxon>Pseudomonadati</taxon>
        <taxon>Campylobacterota</taxon>
        <taxon>Epsilonproteobacteria</taxon>
        <taxon>Campylobacterales</taxon>
        <taxon>Helicobacteraceae</taxon>
        <taxon>Helicobacter</taxon>
    </lineage>
</organism>
<dbReference type="GO" id="GO:0007165">
    <property type="term" value="P:signal transduction"/>
    <property type="evidence" value="ECO:0007669"/>
    <property type="project" value="UniProtKB-KW"/>
</dbReference>
<accession>A0A0N0LTE7</accession>